<organism evidence="1">
    <name type="scientific">Arundo donax</name>
    <name type="common">Giant reed</name>
    <name type="synonym">Donax arundinaceus</name>
    <dbReference type="NCBI Taxonomy" id="35708"/>
    <lineage>
        <taxon>Eukaryota</taxon>
        <taxon>Viridiplantae</taxon>
        <taxon>Streptophyta</taxon>
        <taxon>Embryophyta</taxon>
        <taxon>Tracheophyta</taxon>
        <taxon>Spermatophyta</taxon>
        <taxon>Magnoliopsida</taxon>
        <taxon>Liliopsida</taxon>
        <taxon>Poales</taxon>
        <taxon>Poaceae</taxon>
        <taxon>PACMAD clade</taxon>
        <taxon>Arundinoideae</taxon>
        <taxon>Arundineae</taxon>
        <taxon>Arundo</taxon>
    </lineage>
</organism>
<reference evidence="1" key="1">
    <citation type="submission" date="2014-09" db="EMBL/GenBank/DDBJ databases">
        <authorList>
            <person name="Magalhaes I.L.F."/>
            <person name="Oliveira U."/>
            <person name="Santos F.R."/>
            <person name="Vidigal T.H.D.A."/>
            <person name="Brescovit A.D."/>
            <person name="Santos A.J."/>
        </authorList>
    </citation>
    <scope>NUCLEOTIDE SEQUENCE</scope>
    <source>
        <tissue evidence="1">Shoot tissue taken approximately 20 cm above the soil surface</tissue>
    </source>
</reference>
<reference evidence="1" key="2">
    <citation type="journal article" date="2015" name="Data Brief">
        <title>Shoot transcriptome of the giant reed, Arundo donax.</title>
        <authorList>
            <person name="Barrero R.A."/>
            <person name="Guerrero F.D."/>
            <person name="Moolhuijzen P."/>
            <person name="Goolsby J.A."/>
            <person name="Tidwell J."/>
            <person name="Bellgard S.E."/>
            <person name="Bellgard M.I."/>
        </authorList>
    </citation>
    <scope>NUCLEOTIDE SEQUENCE</scope>
    <source>
        <tissue evidence="1">Shoot tissue taken approximately 20 cm above the soil surface</tissue>
    </source>
</reference>
<dbReference type="EMBL" id="GBRH01198938">
    <property type="protein sequence ID" value="JAD98957.1"/>
    <property type="molecule type" value="Transcribed_RNA"/>
</dbReference>
<protein>
    <submittedName>
        <fullName evidence="1">Uncharacterized protein</fullName>
    </submittedName>
</protein>
<proteinExistence type="predicted"/>
<evidence type="ECO:0000313" key="1">
    <source>
        <dbReference type="EMBL" id="JAD98957.1"/>
    </source>
</evidence>
<accession>A0A0A9ESE6</accession>
<dbReference type="AlphaFoldDB" id="A0A0A9ESE6"/>
<name>A0A0A9ESE6_ARUDO</name>
<sequence length="156" mass="16596">MTISSAVRDLLAKLATSCAAVKVGGGRLLSASWARETLPSRRPEGTWYARLPVRLMLSRAAKATMSAQDTVLGQLCSTAALAASMTWNPWRLGLLGAASRSAVPFGEVSSTDASQPLTKQSWKWSRMRPAAMPESLLKAFATACRTSDSALGQLVL</sequence>